<feature type="region of interest" description="Disordered" evidence="1">
    <location>
        <begin position="235"/>
        <end position="264"/>
    </location>
</feature>
<protein>
    <submittedName>
        <fullName evidence="2">Uncharacterized protein</fullName>
    </submittedName>
</protein>
<feature type="compositionally biased region" description="Polar residues" evidence="1">
    <location>
        <begin position="107"/>
        <end position="126"/>
    </location>
</feature>
<dbReference type="Proteomes" id="UP001151760">
    <property type="component" value="Unassembled WGS sequence"/>
</dbReference>
<proteinExistence type="predicted"/>
<keyword evidence="3" id="KW-1185">Reference proteome</keyword>
<evidence type="ECO:0000256" key="1">
    <source>
        <dbReference type="SAM" id="MobiDB-lite"/>
    </source>
</evidence>
<accession>A0ABQ5AN15</accession>
<reference evidence="2" key="2">
    <citation type="submission" date="2022-01" db="EMBL/GenBank/DDBJ databases">
        <authorList>
            <person name="Yamashiro T."/>
            <person name="Shiraishi A."/>
            <person name="Satake H."/>
            <person name="Nakayama K."/>
        </authorList>
    </citation>
    <scope>NUCLEOTIDE SEQUENCE</scope>
</reference>
<comment type="caution">
    <text evidence="2">The sequence shown here is derived from an EMBL/GenBank/DDBJ whole genome shotgun (WGS) entry which is preliminary data.</text>
</comment>
<reference evidence="2" key="1">
    <citation type="journal article" date="2022" name="Int. J. Mol. Sci.">
        <title>Draft Genome of Tanacetum Coccineum: Genomic Comparison of Closely Related Tanacetum-Family Plants.</title>
        <authorList>
            <person name="Yamashiro T."/>
            <person name="Shiraishi A."/>
            <person name="Nakayama K."/>
            <person name="Satake H."/>
        </authorList>
    </citation>
    <scope>NUCLEOTIDE SEQUENCE</scope>
</reference>
<feature type="compositionally biased region" description="Polar residues" evidence="1">
    <location>
        <begin position="235"/>
        <end position="257"/>
    </location>
</feature>
<evidence type="ECO:0000313" key="2">
    <source>
        <dbReference type="EMBL" id="GJT02319.1"/>
    </source>
</evidence>
<feature type="region of interest" description="Disordered" evidence="1">
    <location>
        <begin position="1"/>
        <end position="175"/>
    </location>
</feature>
<organism evidence="2 3">
    <name type="scientific">Tanacetum coccineum</name>
    <dbReference type="NCBI Taxonomy" id="301880"/>
    <lineage>
        <taxon>Eukaryota</taxon>
        <taxon>Viridiplantae</taxon>
        <taxon>Streptophyta</taxon>
        <taxon>Embryophyta</taxon>
        <taxon>Tracheophyta</taxon>
        <taxon>Spermatophyta</taxon>
        <taxon>Magnoliopsida</taxon>
        <taxon>eudicotyledons</taxon>
        <taxon>Gunneridae</taxon>
        <taxon>Pentapetalae</taxon>
        <taxon>asterids</taxon>
        <taxon>campanulids</taxon>
        <taxon>Asterales</taxon>
        <taxon>Asteraceae</taxon>
        <taxon>Asteroideae</taxon>
        <taxon>Anthemideae</taxon>
        <taxon>Anthemidinae</taxon>
        <taxon>Tanacetum</taxon>
    </lineage>
</organism>
<feature type="compositionally biased region" description="Basic and acidic residues" evidence="1">
    <location>
        <begin position="127"/>
        <end position="143"/>
    </location>
</feature>
<evidence type="ECO:0000313" key="3">
    <source>
        <dbReference type="Proteomes" id="UP001151760"/>
    </source>
</evidence>
<sequence length="264" mass="29957">MESVKKSIDKRALHKREYNSRVNERQMQTTKKKDTSSRPGNDVDTDDANIKPVYDEEPMAKSERPRISKLRFASQIDVNNDLSKPVTTNYLPKERESASAKPHHVIASSNSRNSSKNMPRFSSNDMVHNHYLDEAKKTQEKGRNSKPSVMPSTKSQSKTNDCKPKPRMNNQKSRNWPAYKSSCITTKTVPIAEHSRNSSNFSDSKHFVCSTCQKCVFNANHDACVTKFLNDVNSRSKVPSHTTTNGNKPKQQISVAKNQKDRSQ</sequence>
<dbReference type="EMBL" id="BQNB010012340">
    <property type="protein sequence ID" value="GJT02319.1"/>
    <property type="molecule type" value="Genomic_DNA"/>
</dbReference>
<name>A0ABQ5AN15_9ASTR</name>
<feature type="compositionally biased region" description="Basic and acidic residues" evidence="1">
    <location>
        <begin position="1"/>
        <end position="24"/>
    </location>
</feature>
<gene>
    <name evidence="2" type="ORF">Tco_0823488</name>
</gene>
<feature type="compositionally biased region" description="Polar residues" evidence="1">
    <location>
        <begin position="76"/>
        <end position="90"/>
    </location>
</feature>
<feature type="compositionally biased region" description="Polar residues" evidence="1">
    <location>
        <begin position="145"/>
        <end position="159"/>
    </location>
</feature>